<evidence type="ECO:0000313" key="3">
    <source>
        <dbReference type="Proteomes" id="UP000054560"/>
    </source>
</evidence>
<protein>
    <submittedName>
        <fullName evidence="2">Uncharacterized protein</fullName>
    </submittedName>
</protein>
<dbReference type="RefSeq" id="XP_014143886.1">
    <property type="nucleotide sequence ID" value="XM_014288411.1"/>
</dbReference>
<feature type="compositionally biased region" description="Acidic residues" evidence="1">
    <location>
        <begin position="62"/>
        <end position="76"/>
    </location>
</feature>
<organism evidence="2 3">
    <name type="scientific">Sphaeroforma arctica JP610</name>
    <dbReference type="NCBI Taxonomy" id="667725"/>
    <lineage>
        <taxon>Eukaryota</taxon>
        <taxon>Ichthyosporea</taxon>
        <taxon>Ichthyophonida</taxon>
        <taxon>Sphaeroforma</taxon>
    </lineage>
</organism>
<dbReference type="AlphaFoldDB" id="A0A0L0F039"/>
<keyword evidence="3" id="KW-1185">Reference proteome</keyword>
<proteinExistence type="predicted"/>
<evidence type="ECO:0000313" key="2">
    <source>
        <dbReference type="EMBL" id="KNC69984.1"/>
    </source>
</evidence>
<reference evidence="2 3" key="1">
    <citation type="submission" date="2011-02" db="EMBL/GenBank/DDBJ databases">
        <title>The Genome Sequence of Sphaeroforma arctica JP610.</title>
        <authorList>
            <consortium name="The Broad Institute Genome Sequencing Platform"/>
            <person name="Russ C."/>
            <person name="Cuomo C."/>
            <person name="Young S.K."/>
            <person name="Zeng Q."/>
            <person name="Gargeya S."/>
            <person name="Alvarado L."/>
            <person name="Berlin A."/>
            <person name="Chapman S.B."/>
            <person name="Chen Z."/>
            <person name="Freedman E."/>
            <person name="Gellesch M."/>
            <person name="Goldberg J."/>
            <person name="Griggs A."/>
            <person name="Gujja S."/>
            <person name="Heilman E."/>
            <person name="Heiman D."/>
            <person name="Howarth C."/>
            <person name="Mehta T."/>
            <person name="Neiman D."/>
            <person name="Pearson M."/>
            <person name="Roberts A."/>
            <person name="Saif S."/>
            <person name="Shea T."/>
            <person name="Shenoy N."/>
            <person name="Sisk P."/>
            <person name="Stolte C."/>
            <person name="Sykes S."/>
            <person name="White J."/>
            <person name="Yandava C."/>
            <person name="Burger G."/>
            <person name="Gray M.W."/>
            <person name="Holland P.W.H."/>
            <person name="King N."/>
            <person name="Lang F.B.F."/>
            <person name="Roger A.J."/>
            <person name="Ruiz-Trillo I."/>
            <person name="Haas B."/>
            <person name="Nusbaum C."/>
            <person name="Birren B."/>
        </authorList>
    </citation>
    <scope>NUCLEOTIDE SEQUENCE [LARGE SCALE GENOMIC DNA]</scope>
    <source>
        <strain evidence="2 3">JP610</strain>
    </source>
</reference>
<sequence length="133" mass="14617">EAKQARRDEIRERVNSIRALASGETVETLAAKEKENAEKLNKKNKKKSSGTDGDSSKISGEEISDGSDAIESEDDEIVIDQEEYVEEAEVTTVVTTAFNAEGDAEAIKQRFAADKADRQEKEVCAKTFCRDGN</sequence>
<name>A0A0L0F039_9EUKA</name>
<accession>A0A0L0F039</accession>
<dbReference type="Proteomes" id="UP000054560">
    <property type="component" value="Unassembled WGS sequence"/>
</dbReference>
<dbReference type="EMBL" id="KQ252575">
    <property type="protein sequence ID" value="KNC69984.1"/>
    <property type="molecule type" value="Genomic_DNA"/>
</dbReference>
<feature type="non-terminal residue" evidence="2">
    <location>
        <position position="1"/>
    </location>
</feature>
<dbReference type="GeneID" id="25917998"/>
<evidence type="ECO:0000256" key="1">
    <source>
        <dbReference type="SAM" id="MobiDB-lite"/>
    </source>
</evidence>
<gene>
    <name evidence="2" type="ORF">SARC_17494</name>
</gene>
<feature type="region of interest" description="Disordered" evidence="1">
    <location>
        <begin position="33"/>
        <end position="76"/>
    </location>
</feature>